<organism evidence="2 3">
    <name type="scientific">Oldenlandia corymbosa var. corymbosa</name>
    <dbReference type="NCBI Taxonomy" id="529605"/>
    <lineage>
        <taxon>Eukaryota</taxon>
        <taxon>Viridiplantae</taxon>
        <taxon>Streptophyta</taxon>
        <taxon>Embryophyta</taxon>
        <taxon>Tracheophyta</taxon>
        <taxon>Spermatophyta</taxon>
        <taxon>Magnoliopsida</taxon>
        <taxon>eudicotyledons</taxon>
        <taxon>Gunneridae</taxon>
        <taxon>Pentapetalae</taxon>
        <taxon>asterids</taxon>
        <taxon>lamiids</taxon>
        <taxon>Gentianales</taxon>
        <taxon>Rubiaceae</taxon>
        <taxon>Rubioideae</taxon>
        <taxon>Spermacoceae</taxon>
        <taxon>Hedyotis-Oldenlandia complex</taxon>
        <taxon>Oldenlandia</taxon>
    </lineage>
</organism>
<keyword evidence="3" id="KW-1185">Reference proteome</keyword>
<dbReference type="EMBL" id="OX459122">
    <property type="protein sequence ID" value="CAI9106346.1"/>
    <property type="molecule type" value="Genomic_DNA"/>
</dbReference>
<feature type="compositionally biased region" description="Polar residues" evidence="1">
    <location>
        <begin position="1"/>
        <end position="10"/>
    </location>
</feature>
<feature type="non-terminal residue" evidence="2">
    <location>
        <position position="1"/>
    </location>
</feature>
<dbReference type="Proteomes" id="UP001161247">
    <property type="component" value="Chromosome 5"/>
</dbReference>
<reference evidence="2" key="1">
    <citation type="submission" date="2023-03" db="EMBL/GenBank/DDBJ databases">
        <authorList>
            <person name="Julca I."/>
        </authorList>
    </citation>
    <scope>NUCLEOTIDE SEQUENCE</scope>
</reference>
<name>A0AAV1DEQ6_OLDCO</name>
<feature type="non-terminal residue" evidence="2">
    <location>
        <position position="125"/>
    </location>
</feature>
<sequence length="125" mass="13861">MESKASSSELSIKEKQATPIDLVDQSPSNLSSEKWRITKEKLATILENSKEEDDLNDYNSEAIQEMNNINIKETDEEGQVDGIVVSEKESDSDVEVDNTGTDLWLIADGERAKDDIVVGCDPNLD</sequence>
<evidence type="ECO:0000256" key="1">
    <source>
        <dbReference type="SAM" id="MobiDB-lite"/>
    </source>
</evidence>
<accession>A0AAV1DEQ6</accession>
<gene>
    <name evidence="2" type="ORF">OLC1_LOCUS14854</name>
</gene>
<evidence type="ECO:0000313" key="2">
    <source>
        <dbReference type="EMBL" id="CAI9106346.1"/>
    </source>
</evidence>
<protein>
    <submittedName>
        <fullName evidence="2">OLC1v1005476C1</fullName>
    </submittedName>
</protein>
<evidence type="ECO:0000313" key="3">
    <source>
        <dbReference type="Proteomes" id="UP001161247"/>
    </source>
</evidence>
<dbReference type="AlphaFoldDB" id="A0AAV1DEQ6"/>
<feature type="region of interest" description="Disordered" evidence="1">
    <location>
        <begin position="1"/>
        <end position="31"/>
    </location>
</feature>
<proteinExistence type="predicted"/>